<evidence type="ECO:0000313" key="2">
    <source>
        <dbReference type="Proteomes" id="UP000002514"/>
    </source>
</evidence>
<keyword evidence="2" id="KW-1185">Reference proteome</keyword>
<dbReference type="Proteomes" id="UP000002514">
    <property type="component" value="Chromosome"/>
</dbReference>
<dbReference type="Pfam" id="PF02413">
    <property type="entry name" value="Caudo_TAP"/>
    <property type="match status" value="1"/>
</dbReference>
<protein>
    <submittedName>
        <fullName evidence="1">Photorhabdus luminescens subsp. laumondii TTO1 complete genome segment 15/17</fullName>
    </submittedName>
</protein>
<dbReference type="eggNOG" id="COG2110">
    <property type="taxonomic scope" value="Bacteria"/>
</dbReference>
<dbReference type="STRING" id="243265.plu4369"/>
<dbReference type="HOGENOM" id="CLU_094206_4_0_6"/>
<dbReference type="PANTHER" id="PTHR34413">
    <property type="entry name" value="PROPHAGE TAIL FIBER ASSEMBLY PROTEIN HOMOLOG TFAE-RELATED-RELATED"/>
    <property type="match status" value="1"/>
</dbReference>
<dbReference type="EMBL" id="BX571873">
    <property type="protein sequence ID" value="CAE16741.1"/>
    <property type="molecule type" value="Genomic_DNA"/>
</dbReference>
<sequence length="149" mass="16964">MDSDRILIMYYYSAKTNAFYPVELKRNYIAAGSLPDDIIAVSNDIYQEYAANNAPEGKHRVANKNGLPEWADIPPPTKDELRQYAELQKQQLIAEATNQIVPLQDAVDLGIATEEEKIALLAWKEYRVILNRIDVSQAMDIDWPEQPRG</sequence>
<organism evidence="1 2">
    <name type="scientific">Photorhabdus laumondii subsp. laumondii (strain DSM 15139 / CIP 105565 / TT01)</name>
    <name type="common">Photorhabdus luminescens subsp. laumondii</name>
    <dbReference type="NCBI Taxonomy" id="243265"/>
    <lineage>
        <taxon>Bacteria</taxon>
        <taxon>Pseudomonadati</taxon>
        <taxon>Pseudomonadota</taxon>
        <taxon>Gammaproteobacteria</taxon>
        <taxon>Enterobacterales</taxon>
        <taxon>Morganellaceae</taxon>
        <taxon>Photorhabdus</taxon>
    </lineage>
</organism>
<dbReference type="AlphaFoldDB" id="Q7MZC3"/>
<dbReference type="KEGG" id="plu:plu4369"/>
<evidence type="ECO:0000313" key="1">
    <source>
        <dbReference type="EMBL" id="CAE16741.1"/>
    </source>
</evidence>
<gene>
    <name evidence="1" type="ordered locus">plu4369</name>
</gene>
<reference evidence="2" key="1">
    <citation type="journal article" date="2003" name="Nat. Biotechnol.">
        <title>The genome sequence of the entomopathogenic bacterium Photorhabdus luminescens.</title>
        <authorList>
            <person name="Duchaud E."/>
            <person name="Rusniok C."/>
            <person name="Frangeul L."/>
            <person name="Buchrieser C."/>
            <person name="Givaudan A."/>
            <person name="Taourit S."/>
            <person name="Bocs S."/>
            <person name="Boursaux-Eude C."/>
            <person name="Chandler M."/>
            <person name="Charles J.-F."/>
            <person name="Dassa E."/>
            <person name="Derose R."/>
            <person name="Derzelle S."/>
            <person name="Freyssinet G."/>
            <person name="Gaudriault S."/>
            <person name="Medigue C."/>
            <person name="Lanois A."/>
            <person name="Powell K."/>
            <person name="Siguier P."/>
            <person name="Vincent R."/>
            <person name="Wingate V."/>
            <person name="Zouine M."/>
            <person name="Glaser P."/>
            <person name="Boemare N."/>
            <person name="Danchin A."/>
            <person name="Kunst F."/>
        </authorList>
    </citation>
    <scope>NUCLEOTIDE SEQUENCE [LARGE SCALE GENOMIC DNA]</scope>
    <source>
        <strain evidence="2">DSM 15139 / CIP 105565 / TT01</strain>
    </source>
</reference>
<dbReference type="InterPro" id="IPR003458">
    <property type="entry name" value="Phage_T4_Gp38_tail_assem"/>
</dbReference>
<proteinExistence type="predicted"/>
<accession>Q7MZC3</accession>
<dbReference type="InterPro" id="IPR051220">
    <property type="entry name" value="TFA_Chaperone"/>
</dbReference>
<dbReference type="PANTHER" id="PTHR34413:SF2">
    <property type="entry name" value="PROPHAGE TAIL FIBER ASSEMBLY PROTEIN HOMOLOG TFAE-RELATED"/>
    <property type="match status" value="1"/>
</dbReference>
<name>Q7MZC3_PHOLL</name>